<organism evidence="3 4">
    <name type="scientific">Pelodiscus sinensis</name>
    <name type="common">Chinese softshell turtle</name>
    <name type="synonym">Trionyx sinensis</name>
    <dbReference type="NCBI Taxonomy" id="13735"/>
    <lineage>
        <taxon>Eukaryota</taxon>
        <taxon>Metazoa</taxon>
        <taxon>Chordata</taxon>
        <taxon>Craniata</taxon>
        <taxon>Vertebrata</taxon>
        <taxon>Euteleostomi</taxon>
        <taxon>Archelosauria</taxon>
        <taxon>Testudinata</taxon>
        <taxon>Testudines</taxon>
        <taxon>Cryptodira</taxon>
        <taxon>Trionychia</taxon>
        <taxon>Trionychidae</taxon>
        <taxon>Pelodiscus</taxon>
    </lineage>
</organism>
<protein>
    <submittedName>
        <fullName evidence="3">Protein-glutamine gamma-glutamyltransferase 6</fullName>
    </submittedName>
</protein>
<dbReference type="PANTHER" id="PTHR11590:SF50">
    <property type="entry name" value="PROTEIN-GLUTAMINE GAMMA-GLUTAMYLTRANSFERASE 6"/>
    <property type="match status" value="1"/>
</dbReference>
<dbReference type="Ensembl" id="ENSPSIT00000017291.1">
    <property type="protein sequence ID" value="ENSPSIP00000017213.1"/>
    <property type="gene ID" value="ENSPSIG00000015320.1"/>
</dbReference>
<evidence type="ECO:0000259" key="2">
    <source>
        <dbReference type="SMART" id="SM00460"/>
    </source>
</evidence>
<dbReference type="SMART" id="SM00460">
    <property type="entry name" value="TGc"/>
    <property type="match status" value="1"/>
</dbReference>
<dbReference type="Proteomes" id="UP000007267">
    <property type="component" value="Unassembled WGS sequence"/>
</dbReference>
<dbReference type="Pfam" id="PF00927">
    <property type="entry name" value="Transglut_C"/>
    <property type="match status" value="2"/>
</dbReference>
<evidence type="ECO:0000313" key="3">
    <source>
        <dbReference type="Ensembl" id="ENSPSIP00000017213.1"/>
    </source>
</evidence>
<dbReference type="InterPro" id="IPR013808">
    <property type="entry name" value="Transglutaminase_AS"/>
</dbReference>
<dbReference type="HOGENOM" id="CLU_013435_2_2_1"/>
<reference evidence="3" key="3">
    <citation type="submission" date="2025-08" db="UniProtKB">
        <authorList>
            <consortium name="Ensembl"/>
        </authorList>
    </citation>
    <scope>IDENTIFICATION</scope>
</reference>
<dbReference type="InterPro" id="IPR036985">
    <property type="entry name" value="Transglutaminase-like_sf"/>
</dbReference>
<evidence type="ECO:0000256" key="1">
    <source>
        <dbReference type="ARBA" id="ARBA00005968"/>
    </source>
</evidence>
<dbReference type="PANTHER" id="PTHR11590">
    <property type="entry name" value="PROTEIN-GLUTAMINE GAMMA-GLUTAMYLTRANSFERASE"/>
    <property type="match status" value="1"/>
</dbReference>
<dbReference type="SUPFAM" id="SSF49309">
    <property type="entry name" value="Transglutaminase, two C-terminal domains"/>
    <property type="match status" value="2"/>
</dbReference>
<dbReference type="InterPro" id="IPR002931">
    <property type="entry name" value="Transglutaminase-like"/>
</dbReference>
<dbReference type="FunFam" id="3.90.260.10:FF:000002">
    <property type="entry name" value="Erythrocyte membrane protein band 4.2"/>
    <property type="match status" value="1"/>
</dbReference>
<name>K7GAA2_PELSI</name>
<dbReference type="GO" id="GO:0005737">
    <property type="term" value="C:cytoplasm"/>
    <property type="evidence" value="ECO:0007669"/>
    <property type="project" value="TreeGrafter"/>
</dbReference>
<dbReference type="Gene3D" id="3.90.260.10">
    <property type="entry name" value="Transglutaminase-like"/>
    <property type="match status" value="1"/>
</dbReference>
<dbReference type="EMBL" id="AGCU01006282">
    <property type="status" value="NOT_ANNOTATED_CDS"/>
    <property type="molecule type" value="Genomic_DNA"/>
</dbReference>
<dbReference type="OMA" id="FHSHENP"/>
<dbReference type="GeneTree" id="ENSGT01050000244866"/>
<dbReference type="InterPro" id="IPR013783">
    <property type="entry name" value="Ig-like_fold"/>
</dbReference>
<comment type="similarity">
    <text evidence="1">Belongs to the transglutaminase superfamily. Transglutaminase family.</text>
</comment>
<proteinExistence type="inferred from homology"/>
<dbReference type="InterPro" id="IPR036238">
    <property type="entry name" value="Transglutaminase_C_sf"/>
</dbReference>
<dbReference type="Gene3D" id="2.60.40.10">
    <property type="entry name" value="Immunoglobulins"/>
    <property type="match status" value="2"/>
</dbReference>
<dbReference type="FunFam" id="2.60.40.10:FF:000090">
    <property type="entry name" value="Protein-glutamine gamma-glutamyltransferase 2"/>
    <property type="match status" value="1"/>
</dbReference>
<dbReference type="FunFam" id="2.60.40.10:FF:000171">
    <property type="entry name" value="protein-glutamine gamma-glutamyltransferase 6"/>
    <property type="match status" value="1"/>
</dbReference>
<reference evidence="4" key="1">
    <citation type="submission" date="2011-10" db="EMBL/GenBank/DDBJ databases">
        <authorList>
            <consortium name="Soft-shell Turtle Genome Consortium"/>
        </authorList>
    </citation>
    <scope>NUCLEOTIDE SEQUENCE [LARGE SCALE GENOMIC DNA]</scope>
    <source>
        <strain evidence="4">Daiwa-1</strain>
    </source>
</reference>
<keyword evidence="4" id="KW-1185">Reference proteome</keyword>
<dbReference type="InterPro" id="IPR038765">
    <property type="entry name" value="Papain-like_cys_pep_sf"/>
</dbReference>
<feature type="domain" description="Transglutaminase-like" evidence="2">
    <location>
        <begin position="72"/>
        <end position="164"/>
    </location>
</feature>
<dbReference type="Pfam" id="PF01841">
    <property type="entry name" value="Transglut_core"/>
    <property type="match status" value="1"/>
</dbReference>
<sequence>MSLYYNQNPGTDVSRRGDPKYVGRVISSMINGNDNDNGVLEGSWNDHFAEHENPSRWNGSVVILRKWCQENYKPVQYGQCWVFAGVMCTVLRCLGIPTRLITNFNSAHDADGNLSIDKYYDSAGRSLNISRDSSWDYHVWNEVWFIRRDLGTSYSGWQVLDSTPQEQSKGIFQCGPASVRAIKEGDVDLDYDTLFVFTEVNADCNQWIIYKDGTRKKAYCDTERIGKAISTKAVGSNSRVDVTNNYKYPEGSPEERDVYKKAIAKARGATLTERLSEVPNETIRKPEISGVFKLVETPVFGKDIHLNLILTNPSTENKPVKVNISASTILYTRRAVAEILQEAVSVDLGSKEEKRIPLKISYAQYEKSLTDDRKILATALCEVMHSQEVKILVEKTITLETPNIFIKIPAQVVVNKPVTAEISYANPLPEPVKDCVVFVKLMNQEVKIDVADMAPRERSQIYFDFTPHRSGEIQLQVDFSCDKFSFVKGFETINVALDQ</sequence>
<dbReference type="eggNOG" id="ENOG502QQ46">
    <property type="taxonomic scope" value="Eukaryota"/>
</dbReference>
<dbReference type="SUPFAM" id="SSF54001">
    <property type="entry name" value="Cysteine proteinases"/>
    <property type="match status" value="1"/>
</dbReference>
<evidence type="ECO:0000313" key="4">
    <source>
        <dbReference type="Proteomes" id="UP000007267"/>
    </source>
</evidence>
<dbReference type="EMBL" id="AGCU01006283">
    <property type="status" value="NOT_ANNOTATED_CDS"/>
    <property type="molecule type" value="Genomic_DNA"/>
</dbReference>
<reference evidence="4" key="2">
    <citation type="journal article" date="2013" name="Nat. Genet.">
        <title>The draft genomes of soft-shell turtle and green sea turtle yield insights into the development and evolution of the turtle-specific body plan.</title>
        <authorList>
            <person name="Wang Z."/>
            <person name="Pascual-Anaya J."/>
            <person name="Zadissa A."/>
            <person name="Li W."/>
            <person name="Niimura Y."/>
            <person name="Huang Z."/>
            <person name="Li C."/>
            <person name="White S."/>
            <person name="Xiong Z."/>
            <person name="Fang D."/>
            <person name="Wang B."/>
            <person name="Ming Y."/>
            <person name="Chen Y."/>
            <person name="Zheng Y."/>
            <person name="Kuraku S."/>
            <person name="Pignatelli M."/>
            <person name="Herrero J."/>
            <person name="Beal K."/>
            <person name="Nozawa M."/>
            <person name="Li Q."/>
            <person name="Wang J."/>
            <person name="Zhang H."/>
            <person name="Yu L."/>
            <person name="Shigenobu S."/>
            <person name="Wang J."/>
            <person name="Liu J."/>
            <person name="Flicek P."/>
            <person name="Searle S."/>
            <person name="Wang J."/>
            <person name="Kuratani S."/>
            <person name="Yin Y."/>
            <person name="Aken B."/>
            <person name="Zhang G."/>
            <person name="Irie N."/>
        </authorList>
    </citation>
    <scope>NUCLEOTIDE SEQUENCE [LARGE SCALE GENOMIC DNA]</scope>
    <source>
        <strain evidence="4">Daiwa-1</strain>
    </source>
</reference>
<dbReference type="PROSITE" id="PS00547">
    <property type="entry name" value="TRANSGLUTAMINASES"/>
    <property type="match status" value="1"/>
</dbReference>
<reference evidence="3" key="4">
    <citation type="submission" date="2025-09" db="UniProtKB">
        <authorList>
            <consortium name="Ensembl"/>
        </authorList>
    </citation>
    <scope>IDENTIFICATION</scope>
</reference>
<dbReference type="AlphaFoldDB" id="K7GAA2"/>
<dbReference type="InterPro" id="IPR050779">
    <property type="entry name" value="Transglutaminase"/>
</dbReference>
<dbReference type="InterPro" id="IPR008958">
    <property type="entry name" value="Transglutaminase_C"/>
</dbReference>
<accession>K7GAA2</accession>
<dbReference type="GO" id="GO:0003810">
    <property type="term" value="F:protein-glutamine gamma-glutamyltransferase activity"/>
    <property type="evidence" value="ECO:0007669"/>
    <property type="project" value="InterPro"/>
</dbReference>